<dbReference type="InterPro" id="IPR036259">
    <property type="entry name" value="MFS_trans_sf"/>
</dbReference>
<gene>
    <name evidence="7" type="ORF">PINE0816_LOCUS7451</name>
</gene>
<sequence length="239" mass="26184">MATTFIIQGTVMQKAFGFVDASEMNNADTLSVLLFGNIITRLILPAFASRGIKVPTNYKFAAGTSLGALAILSSIVIEHNIKKHYFETGDKISILWQVFPYMFIGAGEILSFAAAFEIAFVIAPAKDKALASAASLFIQGGISNILCLGLYNICSPFFYNDNGTADITDIDTYVTANLQNYFWLLFAIGIFGVVLNLLPPVSRWLKSIEESKATSKDSFIDRDSLLNDTFSESETMNIH</sequence>
<reference evidence="7" key="1">
    <citation type="submission" date="2021-01" db="EMBL/GenBank/DDBJ databases">
        <authorList>
            <person name="Corre E."/>
            <person name="Pelletier E."/>
            <person name="Niang G."/>
            <person name="Scheremetjew M."/>
            <person name="Finn R."/>
            <person name="Kale V."/>
            <person name="Holt S."/>
            <person name="Cochrane G."/>
            <person name="Meng A."/>
            <person name="Brown T."/>
            <person name="Cohen L."/>
        </authorList>
    </citation>
    <scope>NUCLEOTIDE SEQUENCE</scope>
    <source>
        <strain evidence="7">CCAP1064/1</strain>
    </source>
</reference>
<evidence type="ECO:0000256" key="5">
    <source>
        <dbReference type="ARBA" id="ARBA00023136"/>
    </source>
</evidence>
<evidence type="ECO:0000256" key="6">
    <source>
        <dbReference type="SAM" id="Phobius"/>
    </source>
</evidence>
<keyword evidence="4 6" id="KW-1133">Transmembrane helix</keyword>
<evidence type="ECO:0000256" key="4">
    <source>
        <dbReference type="ARBA" id="ARBA00022989"/>
    </source>
</evidence>
<organism evidence="7">
    <name type="scientific">Proboscia inermis</name>
    <dbReference type="NCBI Taxonomy" id="420281"/>
    <lineage>
        <taxon>Eukaryota</taxon>
        <taxon>Sar</taxon>
        <taxon>Stramenopiles</taxon>
        <taxon>Ochrophyta</taxon>
        <taxon>Bacillariophyta</taxon>
        <taxon>Coscinodiscophyceae</taxon>
        <taxon>Rhizosoleniophycidae</taxon>
        <taxon>Rhizosoleniales</taxon>
        <taxon>Rhizosoleniaceae</taxon>
        <taxon>Proboscia</taxon>
    </lineage>
</organism>
<protein>
    <recommendedName>
        <fullName evidence="8">Major facilitator superfamily (MFS) profile domain-containing protein</fullName>
    </recommendedName>
</protein>
<evidence type="ECO:0008006" key="8">
    <source>
        <dbReference type="Google" id="ProtNLM"/>
    </source>
</evidence>
<evidence type="ECO:0000256" key="1">
    <source>
        <dbReference type="ARBA" id="ARBA00004141"/>
    </source>
</evidence>
<accession>A0A7S0GC59</accession>
<feature type="transmembrane region" description="Helical" evidence="6">
    <location>
        <begin position="181"/>
        <end position="198"/>
    </location>
</feature>
<comment type="subcellular location">
    <subcellularLocation>
        <location evidence="1">Membrane</location>
        <topology evidence="1">Multi-pass membrane protein</topology>
    </subcellularLocation>
</comment>
<comment type="similarity">
    <text evidence="2">Belongs to the major facilitator superfamily. Proton-dependent oligopeptide transporter (POT/PTR) (TC 2.A.17) family.</text>
</comment>
<dbReference type="SUPFAM" id="SSF103473">
    <property type="entry name" value="MFS general substrate transporter"/>
    <property type="match status" value="1"/>
</dbReference>
<proteinExistence type="inferred from homology"/>
<feature type="transmembrane region" description="Helical" evidence="6">
    <location>
        <begin position="60"/>
        <end position="81"/>
    </location>
</feature>
<dbReference type="EMBL" id="HBEL01015598">
    <property type="protein sequence ID" value="CAD8411328.1"/>
    <property type="molecule type" value="Transcribed_RNA"/>
</dbReference>
<dbReference type="AlphaFoldDB" id="A0A7S0GC59"/>
<dbReference type="Gene3D" id="1.20.1250.20">
    <property type="entry name" value="MFS general substrate transporter like domains"/>
    <property type="match status" value="1"/>
</dbReference>
<keyword evidence="5 6" id="KW-0472">Membrane</keyword>
<dbReference type="PANTHER" id="PTHR11654">
    <property type="entry name" value="OLIGOPEPTIDE TRANSPORTER-RELATED"/>
    <property type="match status" value="1"/>
</dbReference>
<dbReference type="InterPro" id="IPR000109">
    <property type="entry name" value="POT_fam"/>
</dbReference>
<evidence type="ECO:0000313" key="7">
    <source>
        <dbReference type="EMBL" id="CAD8411328.1"/>
    </source>
</evidence>
<evidence type="ECO:0000256" key="2">
    <source>
        <dbReference type="ARBA" id="ARBA00005982"/>
    </source>
</evidence>
<dbReference type="Pfam" id="PF00854">
    <property type="entry name" value="PTR2"/>
    <property type="match status" value="1"/>
</dbReference>
<name>A0A7S0GC59_9STRA</name>
<dbReference type="GO" id="GO:0022857">
    <property type="term" value="F:transmembrane transporter activity"/>
    <property type="evidence" value="ECO:0007669"/>
    <property type="project" value="InterPro"/>
</dbReference>
<feature type="transmembrane region" description="Helical" evidence="6">
    <location>
        <begin position="129"/>
        <end position="151"/>
    </location>
</feature>
<keyword evidence="3 6" id="KW-0812">Transmembrane</keyword>
<feature type="transmembrane region" description="Helical" evidence="6">
    <location>
        <begin position="101"/>
        <end position="122"/>
    </location>
</feature>
<dbReference type="GO" id="GO:0016020">
    <property type="term" value="C:membrane"/>
    <property type="evidence" value="ECO:0007669"/>
    <property type="project" value="UniProtKB-SubCell"/>
</dbReference>
<evidence type="ECO:0000256" key="3">
    <source>
        <dbReference type="ARBA" id="ARBA00022692"/>
    </source>
</evidence>